<gene>
    <name evidence="1" type="ORF">OPT61_g10230</name>
</gene>
<sequence length="316" mass="35076">MPQQLHHGPVALTPKTNRASTTEDVTRGHLTRDQKDSHPKPSPQRYCAFDTPGAVRKHVVKQLDALSQDREQCHSLFVWPRLPDVAFNRVRNLGNEKIAITHEDTTYDTNEKIAHKSEITTREEIDRMSATNEKIARKSEDTAHDADENIARMNEEDTAHDRILHTKTNGASTDASGHTMDAKDDNSTLAQRPPPAHDSRARLSTSPIPNDQGLLNGGETQLSNLFSSTRHLNNELRHPLASPDSCSTTQQSSPCLEKMVCQMMCGMLDEAGGGIWGAVYNHPYQTPLRCYFAMDVPSHPRPVPSLAAFFARSAVS</sequence>
<reference evidence="1" key="1">
    <citation type="submission" date="2022-11" db="EMBL/GenBank/DDBJ databases">
        <title>Genome Sequence of Boeremia exigua.</title>
        <authorList>
            <person name="Buettner E."/>
        </authorList>
    </citation>
    <scope>NUCLEOTIDE SEQUENCE</scope>
    <source>
        <strain evidence="1">CU02</strain>
    </source>
</reference>
<keyword evidence="2" id="KW-1185">Reference proteome</keyword>
<dbReference type="Proteomes" id="UP001153331">
    <property type="component" value="Unassembled WGS sequence"/>
</dbReference>
<organism evidence="1 2">
    <name type="scientific">Boeremia exigua</name>
    <dbReference type="NCBI Taxonomy" id="749465"/>
    <lineage>
        <taxon>Eukaryota</taxon>
        <taxon>Fungi</taxon>
        <taxon>Dikarya</taxon>
        <taxon>Ascomycota</taxon>
        <taxon>Pezizomycotina</taxon>
        <taxon>Dothideomycetes</taxon>
        <taxon>Pleosporomycetidae</taxon>
        <taxon>Pleosporales</taxon>
        <taxon>Pleosporineae</taxon>
        <taxon>Didymellaceae</taxon>
        <taxon>Boeremia</taxon>
    </lineage>
</organism>
<protein>
    <submittedName>
        <fullName evidence="1">Uncharacterized protein</fullName>
    </submittedName>
</protein>
<comment type="caution">
    <text evidence="1">The sequence shown here is derived from an EMBL/GenBank/DDBJ whole genome shotgun (WGS) entry which is preliminary data.</text>
</comment>
<accession>A0ACC2HQR9</accession>
<proteinExistence type="predicted"/>
<evidence type="ECO:0000313" key="2">
    <source>
        <dbReference type="Proteomes" id="UP001153331"/>
    </source>
</evidence>
<dbReference type="EMBL" id="JAPHNI010001539">
    <property type="protein sequence ID" value="KAJ8105355.1"/>
    <property type="molecule type" value="Genomic_DNA"/>
</dbReference>
<evidence type="ECO:0000313" key="1">
    <source>
        <dbReference type="EMBL" id="KAJ8105355.1"/>
    </source>
</evidence>
<name>A0ACC2HQR9_9PLEO</name>